<feature type="transmembrane region" description="Helical" evidence="4">
    <location>
        <begin position="234"/>
        <end position="258"/>
    </location>
</feature>
<evidence type="ECO:0000256" key="5">
    <source>
        <dbReference type="SAM" id="SignalP"/>
    </source>
</evidence>
<keyword evidence="4" id="KW-0472">Membrane</keyword>
<organism evidence="7 8">
    <name type="scientific">Populus deltoides</name>
    <name type="common">Eastern poplar</name>
    <name type="synonym">Eastern cottonwood</name>
    <dbReference type="NCBI Taxonomy" id="3696"/>
    <lineage>
        <taxon>Eukaryota</taxon>
        <taxon>Viridiplantae</taxon>
        <taxon>Streptophyta</taxon>
        <taxon>Embryophyta</taxon>
        <taxon>Tracheophyta</taxon>
        <taxon>Spermatophyta</taxon>
        <taxon>Magnoliopsida</taxon>
        <taxon>eudicotyledons</taxon>
        <taxon>Gunneridae</taxon>
        <taxon>Pentapetalae</taxon>
        <taxon>rosids</taxon>
        <taxon>fabids</taxon>
        <taxon>Malpighiales</taxon>
        <taxon>Salicaceae</taxon>
        <taxon>Saliceae</taxon>
        <taxon>Populus</taxon>
    </lineage>
</organism>
<accession>A0A8T2YVC2</accession>
<evidence type="ECO:0000256" key="2">
    <source>
        <dbReference type="ARBA" id="ARBA00022741"/>
    </source>
</evidence>
<dbReference type="InterPro" id="IPR043891">
    <property type="entry name" value="SPARK"/>
</dbReference>
<comment type="caution">
    <text evidence="7">The sequence shown here is derived from an EMBL/GenBank/DDBJ whole genome shotgun (WGS) entry which is preliminary data.</text>
</comment>
<evidence type="ECO:0000259" key="6">
    <source>
        <dbReference type="Pfam" id="PF19160"/>
    </source>
</evidence>
<keyword evidence="5" id="KW-0732">Signal</keyword>
<dbReference type="EMBL" id="JACEGQ020000005">
    <property type="protein sequence ID" value="KAH8508971.1"/>
    <property type="molecule type" value="Genomic_DNA"/>
</dbReference>
<sequence length="418" mass="45931">MGNNLLFSSSLCPCFFFFFFTILSIHPVSAASSCPVDLSYVQTVPWDTSLCRQPDGLEHCCQTLLSLFGMGLAQHLRETSMFQFPNSNASSACLSDFQAKLATLSIDPSLVPSCFKNSSQFVSSTSSCIGIVTTQDWIEKVGPMTPLNTACRGDFSELTRCSSCLDAGQKINSQLTSLDPNATATSKCFYYTCLYAAGIVSELGPLDAKTAACTLALPLANSGTKKPAKSKDKLLKLVFGLLGSLIGVLLVFGLITMYRKWDRKRKVNASHERFVSSFKASMLPNSGAKWFHLSELERATQGKVIDTSNSSFLLITDWAWTLAKSGKLQEILDESIRDQGPKGVMERFVLVGILCAHVMVAFRPTIADALRMLEGDIDIPRLPERPLPLGHESFRPLWKESSYTTERSRTSSSSRKLM</sequence>
<keyword evidence="2" id="KW-0547">Nucleotide-binding</keyword>
<evidence type="ECO:0000256" key="3">
    <source>
        <dbReference type="ARBA" id="ARBA00022840"/>
    </source>
</evidence>
<keyword evidence="1" id="KW-0418">Kinase</keyword>
<reference evidence="7" key="1">
    <citation type="journal article" date="2021" name="J. Hered.">
        <title>Genome Assembly of Salicaceae Populus deltoides (Eastern Cottonwood) I-69 Based on Nanopore Sequencing and Hi-C Technologies.</title>
        <authorList>
            <person name="Bai S."/>
            <person name="Wu H."/>
            <person name="Zhang J."/>
            <person name="Pan Z."/>
            <person name="Zhao W."/>
            <person name="Li Z."/>
            <person name="Tong C."/>
        </authorList>
    </citation>
    <scope>NUCLEOTIDE SEQUENCE</scope>
    <source>
        <tissue evidence="7">Leaf</tissue>
    </source>
</reference>
<dbReference type="Gene3D" id="1.10.510.10">
    <property type="entry name" value="Transferase(Phosphotransferase) domain 1"/>
    <property type="match status" value="1"/>
</dbReference>
<evidence type="ECO:0000256" key="4">
    <source>
        <dbReference type="SAM" id="Phobius"/>
    </source>
</evidence>
<gene>
    <name evidence="7" type="ORF">H0E87_010922</name>
</gene>
<keyword evidence="3" id="KW-0067">ATP-binding</keyword>
<keyword evidence="4" id="KW-0812">Transmembrane</keyword>
<dbReference type="AlphaFoldDB" id="A0A8T2YVC2"/>
<keyword evidence="4" id="KW-1133">Transmembrane helix</keyword>
<evidence type="ECO:0000256" key="1">
    <source>
        <dbReference type="ARBA" id="ARBA00022527"/>
    </source>
</evidence>
<keyword evidence="8" id="KW-1185">Reference proteome</keyword>
<keyword evidence="1" id="KW-0723">Serine/threonine-protein kinase</keyword>
<feature type="signal peptide" evidence="5">
    <location>
        <begin position="1"/>
        <end position="30"/>
    </location>
</feature>
<keyword evidence="1" id="KW-0808">Transferase</keyword>
<dbReference type="PANTHER" id="PTHR47989:SF62">
    <property type="entry name" value="OS05G0423500 PROTEIN"/>
    <property type="match status" value="1"/>
</dbReference>
<feature type="chain" id="PRO_5035861146" description="SPARK domain-containing protein" evidence="5">
    <location>
        <begin position="31"/>
        <end position="418"/>
    </location>
</feature>
<evidence type="ECO:0000313" key="7">
    <source>
        <dbReference type="EMBL" id="KAH8508971.1"/>
    </source>
</evidence>
<evidence type="ECO:0000313" key="8">
    <source>
        <dbReference type="Proteomes" id="UP000807159"/>
    </source>
</evidence>
<dbReference type="Proteomes" id="UP000807159">
    <property type="component" value="Chromosome 5"/>
</dbReference>
<proteinExistence type="predicted"/>
<dbReference type="PANTHER" id="PTHR47989">
    <property type="entry name" value="OS01G0750732 PROTEIN"/>
    <property type="match status" value="1"/>
</dbReference>
<name>A0A8T2YVC2_POPDE</name>
<feature type="domain" description="SPARK" evidence="6">
    <location>
        <begin position="30"/>
        <end position="189"/>
    </location>
</feature>
<protein>
    <recommendedName>
        <fullName evidence="6">SPARK domain-containing protein</fullName>
    </recommendedName>
</protein>
<dbReference type="Pfam" id="PF19160">
    <property type="entry name" value="SPARK"/>
    <property type="match status" value="1"/>
</dbReference>
<dbReference type="GO" id="GO:0004674">
    <property type="term" value="F:protein serine/threonine kinase activity"/>
    <property type="evidence" value="ECO:0007669"/>
    <property type="project" value="UniProtKB-KW"/>
</dbReference>
<dbReference type="GO" id="GO:0005524">
    <property type="term" value="F:ATP binding"/>
    <property type="evidence" value="ECO:0007669"/>
    <property type="project" value="UniProtKB-KW"/>
</dbReference>